<gene>
    <name evidence="2" type="ORF">OHK93_002246</name>
</gene>
<evidence type="ECO:0000313" key="3">
    <source>
        <dbReference type="Proteomes" id="UP001161017"/>
    </source>
</evidence>
<dbReference type="Proteomes" id="UP001161017">
    <property type="component" value="Unassembled WGS sequence"/>
</dbReference>
<dbReference type="EMBL" id="JAPUFD010000013">
    <property type="protein sequence ID" value="MDI1491041.1"/>
    <property type="molecule type" value="Genomic_DNA"/>
</dbReference>
<sequence>MSIPTPTIEVSSKVSGDAAKLFVETFYQSLNYHRDRLSSFYTPPSTMPDGRALPAIVWNGNVVPDPVTLQNLFEQEMPKSAFTVQNYDCHVLNPNYVAEGTQGGDAISGANMTIMIVVSGFVKYAEARSATQRGFSDSFILVPNPAAAAMSRVQDRRHWLVQSHNSRLVV</sequence>
<dbReference type="PROSITE" id="PS50177">
    <property type="entry name" value="NTF2_DOMAIN"/>
    <property type="match status" value="1"/>
</dbReference>
<dbReference type="SUPFAM" id="SSF54427">
    <property type="entry name" value="NTF2-like"/>
    <property type="match status" value="1"/>
</dbReference>
<organism evidence="2 3">
    <name type="scientific">Ramalina farinacea</name>
    <dbReference type="NCBI Taxonomy" id="258253"/>
    <lineage>
        <taxon>Eukaryota</taxon>
        <taxon>Fungi</taxon>
        <taxon>Dikarya</taxon>
        <taxon>Ascomycota</taxon>
        <taxon>Pezizomycotina</taxon>
        <taxon>Lecanoromycetes</taxon>
        <taxon>OSLEUM clade</taxon>
        <taxon>Lecanoromycetidae</taxon>
        <taxon>Lecanorales</taxon>
        <taxon>Lecanorineae</taxon>
        <taxon>Ramalinaceae</taxon>
        <taxon>Ramalina</taxon>
    </lineage>
</organism>
<evidence type="ECO:0000313" key="2">
    <source>
        <dbReference type="EMBL" id="MDI1491041.1"/>
    </source>
</evidence>
<name>A0AA43TTK9_9LECA</name>
<dbReference type="AlphaFoldDB" id="A0AA43TTK9"/>
<dbReference type="InterPro" id="IPR045875">
    <property type="entry name" value="NTF2"/>
</dbReference>
<dbReference type="InterPro" id="IPR018222">
    <property type="entry name" value="Nuclear_transport_factor_2_euk"/>
</dbReference>
<evidence type="ECO:0000259" key="1">
    <source>
        <dbReference type="PROSITE" id="PS50177"/>
    </source>
</evidence>
<feature type="domain" description="NTF2" evidence="1">
    <location>
        <begin position="18"/>
        <end position="168"/>
    </location>
</feature>
<proteinExistence type="predicted"/>
<comment type="caution">
    <text evidence="2">The sequence shown here is derived from an EMBL/GenBank/DDBJ whole genome shotgun (WGS) entry which is preliminary data.</text>
</comment>
<keyword evidence="3" id="KW-1185">Reference proteome</keyword>
<dbReference type="GO" id="GO:0006913">
    <property type="term" value="P:nucleocytoplasmic transport"/>
    <property type="evidence" value="ECO:0007669"/>
    <property type="project" value="InterPro"/>
</dbReference>
<accession>A0AA43TTK9</accession>
<reference evidence="2" key="1">
    <citation type="journal article" date="2023" name="Genome Biol. Evol.">
        <title>First Whole Genome Sequence and Flow Cytometry Genome Size Data for the Lichen-Forming Fungus Ramalina farinacea (Ascomycota).</title>
        <authorList>
            <person name="Llewellyn T."/>
            <person name="Mian S."/>
            <person name="Hill R."/>
            <person name="Leitch I.J."/>
            <person name="Gaya E."/>
        </authorList>
    </citation>
    <scope>NUCLEOTIDE SEQUENCE</scope>
    <source>
        <strain evidence="2">LIQ254RAFAR</strain>
    </source>
</reference>
<protein>
    <recommendedName>
        <fullName evidence="1">NTF2 domain-containing protein</fullName>
    </recommendedName>
</protein>
<dbReference type="PANTHER" id="PTHR12612">
    <property type="entry name" value="NUCLEAR TRANSPORT FACTOR 2"/>
    <property type="match status" value="1"/>
</dbReference>
<dbReference type="InterPro" id="IPR032710">
    <property type="entry name" value="NTF2-like_dom_sf"/>
</dbReference>
<dbReference type="Gene3D" id="3.10.450.50">
    <property type="match status" value="1"/>
</dbReference>